<protein>
    <submittedName>
        <fullName evidence="1">Ankyrin</fullName>
    </submittedName>
</protein>
<keyword evidence="2" id="KW-1185">Reference proteome</keyword>
<comment type="caution">
    <text evidence="1">The sequence shown here is derived from an EMBL/GenBank/DDBJ whole genome shotgun (WGS) entry which is preliminary data.</text>
</comment>
<gene>
    <name evidence="1" type="ORF">N7482_010676</name>
</gene>
<proteinExistence type="predicted"/>
<dbReference type="Proteomes" id="UP001149163">
    <property type="component" value="Unassembled WGS sequence"/>
</dbReference>
<dbReference type="SUPFAM" id="SSF48403">
    <property type="entry name" value="Ankyrin repeat"/>
    <property type="match status" value="1"/>
</dbReference>
<dbReference type="OrthoDB" id="341259at2759"/>
<evidence type="ECO:0000313" key="1">
    <source>
        <dbReference type="EMBL" id="KAJ5151424.1"/>
    </source>
</evidence>
<sequence length="243" mass="27054">MWSPCSLQGELTHNDEITKLLLAAGIDVNRVGLEIGGRRWRPLHSCGHPGQAQLLLEAGADPNIDREDKWGPLACVVGNFIPTVTLEFSSQEQKARRMEMVRLLFQYGADPMRAGGGWALHGALRDLDFVLAAFLADKGARINVSELTASDQRLLNQAVKDHEWGTVMRLTPLNWSFINYVGPGLINNGRFISMYRLPVSGQGSLPPWLENEIIRWLNVKLLPCHPTSGIVTICQKTLEVHRT</sequence>
<dbReference type="Gene3D" id="1.25.40.20">
    <property type="entry name" value="Ankyrin repeat-containing domain"/>
    <property type="match status" value="1"/>
</dbReference>
<reference evidence="1" key="1">
    <citation type="submission" date="2022-11" db="EMBL/GenBank/DDBJ databases">
        <authorList>
            <person name="Petersen C."/>
        </authorList>
    </citation>
    <scope>NUCLEOTIDE SEQUENCE</scope>
    <source>
        <strain evidence="1">IBT 26290</strain>
    </source>
</reference>
<dbReference type="GeneID" id="81431976"/>
<name>A0A9W9HPQ1_9EURO</name>
<organism evidence="1 2">
    <name type="scientific">Penicillium canariense</name>
    <dbReference type="NCBI Taxonomy" id="189055"/>
    <lineage>
        <taxon>Eukaryota</taxon>
        <taxon>Fungi</taxon>
        <taxon>Dikarya</taxon>
        <taxon>Ascomycota</taxon>
        <taxon>Pezizomycotina</taxon>
        <taxon>Eurotiomycetes</taxon>
        <taxon>Eurotiomycetidae</taxon>
        <taxon>Eurotiales</taxon>
        <taxon>Aspergillaceae</taxon>
        <taxon>Penicillium</taxon>
    </lineage>
</organism>
<reference evidence="1" key="2">
    <citation type="journal article" date="2023" name="IMA Fungus">
        <title>Comparative genomic study of the Penicillium genus elucidates a diverse pangenome and 15 lateral gene transfer events.</title>
        <authorList>
            <person name="Petersen C."/>
            <person name="Sorensen T."/>
            <person name="Nielsen M.R."/>
            <person name="Sondergaard T.E."/>
            <person name="Sorensen J.L."/>
            <person name="Fitzpatrick D.A."/>
            <person name="Frisvad J.C."/>
            <person name="Nielsen K.L."/>
        </authorList>
    </citation>
    <scope>NUCLEOTIDE SEQUENCE</scope>
    <source>
        <strain evidence="1">IBT 26290</strain>
    </source>
</reference>
<dbReference type="AlphaFoldDB" id="A0A9W9HPQ1"/>
<dbReference type="InterPro" id="IPR036770">
    <property type="entry name" value="Ankyrin_rpt-contain_sf"/>
</dbReference>
<accession>A0A9W9HPQ1</accession>
<dbReference type="EMBL" id="JAPQKN010000008">
    <property type="protein sequence ID" value="KAJ5151424.1"/>
    <property type="molecule type" value="Genomic_DNA"/>
</dbReference>
<evidence type="ECO:0000313" key="2">
    <source>
        <dbReference type="Proteomes" id="UP001149163"/>
    </source>
</evidence>
<dbReference type="RefSeq" id="XP_056538757.1">
    <property type="nucleotide sequence ID" value="XM_056692800.1"/>
</dbReference>